<keyword evidence="2" id="KW-1133">Transmembrane helix</keyword>
<proteinExistence type="predicted"/>
<evidence type="ECO:0000313" key="4">
    <source>
        <dbReference type="Proteomes" id="UP001501020"/>
    </source>
</evidence>
<feature type="region of interest" description="Disordered" evidence="1">
    <location>
        <begin position="1"/>
        <end position="21"/>
    </location>
</feature>
<feature type="compositionally biased region" description="Pro residues" evidence="1">
    <location>
        <begin position="10"/>
        <end position="21"/>
    </location>
</feature>
<keyword evidence="2" id="KW-0812">Transmembrane</keyword>
<keyword evidence="2" id="KW-0472">Membrane</keyword>
<evidence type="ECO:0000313" key="3">
    <source>
        <dbReference type="EMBL" id="GAA2163533.1"/>
    </source>
</evidence>
<reference evidence="4" key="1">
    <citation type="journal article" date="2019" name="Int. J. Syst. Evol. Microbiol.">
        <title>The Global Catalogue of Microorganisms (GCM) 10K type strain sequencing project: providing services to taxonomists for standard genome sequencing and annotation.</title>
        <authorList>
            <consortium name="The Broad Institute Genomics Platform"/>
            <consortium name="The Broad Institute Genome Sequencing Center for Infectious Disease"/>
            <person name="Wu L."/>
            <person name="Ma J."/>
        </authorList>
    </citation>
    <scope>NUCLEOTIDE SEQUENCE [LARGE SCALE GENOMIC DNA]</scope>
    <source>
        <strain evidence="4">JCM 13850</strain>
    </source>
</reference>
<feature type="transmembrane region" description="Helical" evidence="2">
    <location>
        <begin position="32"/>
        <end position="54"/>
    </location>
</feature>
<dbReference type="Proteomes" id="UP001501020">
    <property type="component" value="Unassembled WGS sequence"/>
</dbReference>
<organism evidence="3 4">
    <name type="scientific">Actinomadura napierensis</name>
    <dbReference type="NCBI Taxonomy" id="267854"/>
    <lineage>
        <taxon>Bacteria</taxon>
        <taxon>Bacillati</taxon>
        <taxon>Actinomycetota</taxon>
        <taxon>Actinomycetes</taxon>
        <taxon>Streptosporangiales</taxon>
        <taxon>Thermomonosporaceae</taxon>
        <taxon>Actinomadura</taxon>
    </lineage>
</organism>
<feature type="transmembrane region" description="Helical" evidence="2">
    <location>
        <begin position="160"/>
        <end position="185"/>
    </location>
</feature>
<keyword evidence="4" id="KW-1185">Reference proteome</keyword>
<accession>A0ABP5M4D9</accession>
<sequence>MGPGANGPAGPAPPAWSAPSAPPVSRVPSAGWYALPVALVVLAAAGFLTVTALTRDESDAARGPTATGDAASGLLVRLSAGHTYFLYVRRDGSAPFGCAVAPGAGRDRVRLTRKNSSRAADRPGYRYTASMTAPVTGPAVLTCQGTDGPLLVTPDGGARFYAGVASLVALGLCGAAAAVSVLTLVRRGRARRRTRARVAGAAARAARLAAGPRLY</sequence>
<evidence type="ECO:0000256" key="1">
    <source>
        <dbReference type="SAM" id="MobiDB-lite"/>
    </source>
</evidence>
<comment type="caution">
    <text evidence="3">The sequence shown here is derived from an EMBL/GenBank/DDBJ whole genome shotgun (WGS) entry which is preliminary data.</text>
</comment>
<evidence type="ECO:0000256" key="2">
    <source>
        <dbReference type="SAM" id="Phobius"/>
    </source>
</evidence>
<gene>
    <name evidence="3" type="ORF">GCM10009727_80010</name>
</gene>
<dbReference type="EMBL" id="BAAAMR010000112">
    <property type="protein sequence ID" value="GAA2163533.1"/>
    <property type="molecule type" value="Genomic_DNA"/>
</dbReference>
<name>A0ABP5M4D9_9ACTN</name>
<protein>
    <recommendedName>
        <fullName evidence="5">Serine/arginine repetitive matrix protein 2</fullName>
    </recommendedName>
</protein>
<evidence type="ECO:0008006" key="5">
    <source>
        <dbReference type="Google" id="ProtNLM"/>
    </source>
</evidence>